<dbReference type="Proteomes" id="UP000659630">
    <property type="component" value="Unassembled WGS sequence"/>
</dbReference>
<gene>
    <name evidence="7" type="ORF">H8S23_02425</name>
</gene>
<evidence type="ECO:0000313" key="8">
    <source>
        <dbReference type="Proteomes" id="UP000659630"/>
    </source>
</evidence>
<dbReference type="RefSeq" id="WP_186886714.1">
    <property type="nucleotide sequence ID" value="NZ_JACONZ010000001.1"/>
</dbReference>
<keyword evidence="2 4" id="KW-0560">Oxidoreductase</keyword>
<dbReference type="GO" id="GO:0051287">
    <property type="term" value="F:NAD binding"/>
    <property type="evidence" value="ECO:0007669"/>
    <property type="project" value="InterPro"/>
</dbReference>
<dbReference type="Pfam" id="PF00389">
    <property type="entry name" value="2-Hacid_dh"/>
    <property type="match status" value="1"/>
</dbReference>
<evidence type="ECO:0000256" key="2">
    <source>
        <dbReference type="ARBA" id="ARBA00023002"/>
    </source>
</evidence>
<comment type="similarity">
    <text evidence="1 4">Belongs to the D-isomer specific 2-hydroxyacid dehydrogenase family.</text>
</comment>
<dbReference type="GO" id="GO:0008720">
    <property type="term" value="F:D-lactate dehydrogenase (NAD+) activity"/>
    <property type="evidence" value="ECO:0007669"/>
    <property type="project" value="TreeGrafter"/>
</dbReference>
<evidence type="ECO:0000259" key="5">
    <source>
        <dbReference type="Pfam" id="PF00389"/>
    </source>
</evidence>
<organism evidence="7 8">
    <name type="scientific">Anaerofilum hominis</name>
    <dbReference type="NCBI Taxonomy" id="2763016"/>
    <lineage>
        <taxon>Bacteria</taxon>
        <taxon>Bacillati</taxon>
        <taxon>Bacillota</taxon>
        <taxon>Clostridia</taxon>
        <taxon>Eubacteriales</taxon>
        <taxon>Oscillospiraceae</taxon>
        <taxon>Anaerofilum</taxon>
    </lineage>
</organism>
<feature type="domain" description="D-isomer specific 2-hydroxyacid dehydrogenase NAD-binding" evidence="6">
    <location>
        <begin position="109"/>
        <end position="295"/>
    </location>
</feature>
<dbReference type="InterPro" id="IPR006139">
    <property type="entry name" value="D-isomer_2_OHA_DH_cat_dom"/>
</dbReference>
<keyword evidence="3" id="KW-0520">NAD</keyword>
<keyword evidence="8" id="KW-1185">Reference proteome</keyword>
<dbReference type="PANTHER" id="PTHR43026:SF1">
    <property type="entry name" value="2-HYDROXYACID DEHYDROGENASE HOMOLOG 1-RELATED"/>
    <property type="match status" value="1"/>
</dbReference>
<evidence type="ECO:0000256" key="4">
    <source>
        <dbReference type="RuleBase" id="RU003719"/>
    </source>
</evidence>
<protein>
    <submittedName>
        <fullName evidence="7">Lactate dehydrogenase</fullName>
    </submittedName>
</protein>
<dbReference type="SUPFAM" id="SSF52283">
    <property type="entry name" value="Formate/glycerate dehydrogenase catalytic domain-like"/>
    <property type="match status" value="1"/>
</dbReference>
<dbReference type="PROSITE" id="PS00670">
    <property type="entry name" value="D_2_HYDROXYACID_DH_2"/>
    <property type="match status" value="1"/>
</dbReference>
<evidence type="ECO:0000256" key="3">
    <source>
        <dbReference type="ARBA" id="ARBA00023027"/>
    </source>
</evidence>
<dbReference type="EMBL" id="JACONZ010000001">
    <property type="protein sequence ID" value="MBC5580353.1"/>
    <property type="molecule type" value="Genomic_DNA"/>
</dbReference>
<accession>A0A923I4W9</accession>
<dbReference type="InterPro" id="IPR006140">
    <property type="entry name" value="D-isomer_DH_NAD-bd"/>
</dbReference>
<evidence type="ECO:0000313" key="7">
    <source>
        <dbReference type="EMBL" id="MBC5580353.1"/>
    </source>
</evidence>
<dbReference type="AlphaFoldDB" id="A0A923I4W9"/>
<evidence type="ECO:0000256" key="1">
    <source>
        <dbReference type="ARBA" id="ARBA00005854"/>
    </source>
</evidence>
<proteinExistence type="inferred from homology"/>
<dbReference type="PANTHER" id="PTHR43026">
    <property type="entry name" value="2-HYDROXYACID DEHYDROGENASE HOMOLOG 1-RELATED"/>
    <property type="match status" value="1"/>
</dbReference>
<dbReference type="Pfam" id="PF02826">
    <property type="entry name" value="2-Hacid_dh_C"/>
    <property type="match status" value="1"/>
</dbReference>
<reference evidence="7" key="1">
    <citation type="submission" date="2020-08" db="EMBL/GenBank/DDBJ databases">
        <title>Genome public.</title>
        <authorList>
            <person name="Liu C."/>
            <person name="Sun Q."/>
        </authorList>
    </citation>
    <scope>NUCLEOTIDE SEQUENCE</scope>
    <source>
        <strain evidence="7">BX8</strain>
    </source>
</reference>
<name>A0A923I4W9_9FIRM</name>
<dbReference type="Gene3D" id="3.40.50.720">
    <property type="entry name" value="NAD(P)-binding Rossmann-like Domain"/>
    <property type="match status" value="2"/>
</dbReference>
<dbReference type="InterPro" id="IPR036291">
    <property type="entry name" value="NAD(P)-bd_dom_sf"/>
</dbReference>
<dbReference type="PROSITE" id="PS00671">
    <property type="entry name" value="D_2_HYDROXYACID_DH_3"/>
    <property type="match status" value="1"/>
</dbReference>
<sequence>MRALIYGYRADEEAAFEEFTARLGIEPVYLRQNLCRETAAQAEGIEAIAVNAMSQLDRENLKRLAQLGVRYIATRSIGFDNLDVEACRELGLKFANAPYSPHSVADYTVMLMLMLTRKLKTIQRRALAQDYGFDGFQGRELHNLTVGVVGTGRIGRTVLGDLAGFGPRCIAYDLRPDDALRDRVEYVGLEELFARADIITLHAPLQASSRHMINAGSIAGMKDGAMLVNTARGELVDTAALIDALESGKLGGAALDVLEGEQAYTFADHRSGRIVCRERAILEAMPNVLLTGHYAFYTDQAVSDEVRIALEALKQFTETGKADSQII</sequence>
<comment type="caution">
    <text evidence="7">The sequence shown here is derived from an EMBL/GenBank/DDBJ whole genome shotgun (WGS) entry which is preliminary data.</text>
</comment>
<dbReference type="SUPFAM" id="SSF51735">
    <property type="entry name" value="NAD(P)-binding Rossmann-fold domains"/>
    <property type="match status" value="1"/>
</dbReference>
<dbReference type="InterPro" id="IPR029753">
    <property type="entry name" value="D-isomer_DH_CS"/>
</dbReference>
<evidence type="ECO:0000259" key="6">
    <source>
        <dbReference type="Pfam" id="PF02826"/>
    </source>
</evidence>
<feature type="domain" description="D-isomer specific 2-hydroxyacid dehydrogenase catalytic" evidence="5">
    <location>
        <begin position="23"/>
        <end position="325"/>
    </location>
</feature>
<dbReference type="InterPro" id="IPR058205">
    <property type="entry name" value="D-LDH-like"/>
</dbReference>